<dbReference type="SUPFAM" id="SSF53383">
    <property type="entry name" value="PLP-dependent transferases"/>
    <property type="match status" value="1"/>
</dbReference>
<gene>
    <name evidence="16" type="ORF">BB560_005031</name>
</gene>
<sequence>MIQKNLEVLASKIPPFFQGSRMLLFGQMCAVYLTFKTLNAFRRDIMVYGFLPTMGLYFKEILKTTFQLFNRVPSVRKEVDTQVQKIIDDMKKEMVDSPSNSTSGAIIIPESGFDDGKILNILMKRMEEGKIDWKKGRVSGAIYHGGKQMIDLTNQAMSIFNVTNPLHPDVFPGLRRIEAEVVSMTLEMFHAPEDGCGTVTSGGTESILMSVRAHLERAKKEKNVKKPNLVAPVTAHTAFHKACDYFGIDLVLIPVDEKTGRLVGSAVNYPHGAMDDIVGLANLAKYYDIGMHVDCCLGSFVIAFMEDAGFKTDPFDFRVPGYGFAPKGTSVIMYSNSNLRKYQYFVTTRWPGGIYASPTIPGSRPGSLIAGCWAAMVSMGKKGYIQSCKDIVNSRIKIQKGIESIPGLKIVGDPVTSVVAFGAVEPLNIYSIKDCMTSKGWGLSTLQYPPALHMACTRLTVGAEDQLIDDLRNSVQEVNENPESFAKGSAAMYGTAVSLPDDAPLNTIASGFLDALYEI</sequence>
<dbReference type="InterPro" id="IPR015424">
    <property type="entry name" value="PyrdxlP-dep_Trfase"/>
</dbReference>
<dbReference type="EMBL" id="MBFS01001870">
    <property type="protein sequence ID" value="PVV00585.1"/>
    <property type="molecule type" value="Genomic_DNA"/>
</dbReference>
<evidence type="ECO:0000256" key="6">
    <source>
        <dbReference type="ARBA" id="ARBA00022824"/>
    </source>
</evidence>
<evidence type="ECO:0000256" key="11">
    <source>
        <dbReference type="ARBA" id="ARBA00023136"/>
    </source>
</evidence>
<evidence type="ECO:0000256" key="5">
    <source>
        <dbReference type="ARBA" id="ARBA00022692"/>
    </source>
</evidence>
<dbReference type="PANTHER" id="PTHR42735:SF6">
    <property type="entry name" value="SPHINGOSINE-1-PHOSPHATE LYASE 1"/>
    <property type="match status" value="1"/>
</dbReference>
<evidence type="ECO:0000256" key="13">
    <source>
        <dbReference type="ARBA" id="ARBA00038302"/>
    </source>
</evidence>
<evidence type="ECO:0000256" key="15">
    <source>
        <dbReference type="ARBA" id="ARBA00042568"/>
    </source>
</evidence>
<evidence type="ECO:0000256" key="8">
    <source>
        <dbReference type="ARBA" id="ARBA00022919"/>
    </source>
</evidence>
<comment type="pathway">
    <text evidence="3">Lipid metabolism; sphingolipid metabolism.</text>
</comment>
<name>A0A2T9Z7R6_9FUNG</name>
<dbReference type="GO" id="GO:0008117">
    <property type="term" value="F:sphinganine-1-phosphate aldolase activity"/>
    <property type="evidence" value="ECO:0007669"/>
    <property type="project" value="UniProtKB-EC"/>
</dbReference>
<dbReference type="OrthoDB" id="10254570at2759"/>
<evidence type="ECO:0000256" key="2">
    <source>
        <dbReference type="ARBA" id="ARBA00004389"/>
    </source>
</evidence>
<dbReference type="AlphaFoldDB" id="A0A2T9Z7R6"/>
<evidence type="ECO:0000256" key="12">
    <source>
        <dbReference type="ARBA" id="ARBA00023239"/>
    </source>
</evidence>
<comment type="similarity">
    <text evidence="13">Belongs to the group II decarboxylase family. Sphingosine-1-phosphate lyase subfamily.</text>
</comment>
<keyword evidence="11" id="KW-0472">Membrane</keyword>
<keyword evidence="7" id="KW-0663">Pyridoxal phosphate</keyword>
<evidence type="ECO:0000256" key="9">
    <source>
        <dbReference type="ARBA" id="ARBA00022989"/>
    </source>
</evidence>
<dbReference type="Gene3D" id="3.40.640.10">
    <property type="entry name" value="Type I PLP-dependent aspartate aminotransferase-like (Major domain)"/>
    <property type="match status" value="1"/>
</dbReference>
<dbReference type="InterPro" id="IPR015421">
    <property type="entry name" value="PyrdxlP-dep_Trfase_major"/>
</dbReference>
<comment type="subcellular location">
    <subcellularLocation>
        <location evidence="2">Endoplasmic reticulum membrane</location>
        <topology evidence="2">Single-pass membrane protein</topology>
    </subcellularLocation>
</comment>
<dbReference type="Proteomes" id="UP000245609">
    <property type="component" value="Unassembled WGS sequence"/>
</dbReference>
<evidence type="ECO:0000256" key="10">
    <source>
        <dbReference type="ARBA" id="ARBA00023098"/>
    </source>
</evidence>
<dbReference type="InterPro" id="IPR015422">
    <property type="entry name" value="PyrdxlP-dep_Trfase_small"/>
</dbReference>
<dbReference type="GO" id="GO:0030149">
    <property type="term" value="P:sphingolipid catabolic process"/>
    <property type="evidence" value="ECO:0007669"/>
    <property type="project" value="TreeGrafter"/>
</dbReference>
<dbReference type="STRING" id="133381.A0A2T9Z7R6"/>
<evidence type="ECO:0000256" key="14">
    <source>
        <dbReference type="ARBA" id="ARBA00038965"/>
    </source>
</evidence>
<keyword evidence="6" id="KW-0256">Endoplasmic reticulum</keyword>
<keyword evidence="5" id="KW-0812">Transmembrane</keyword>
<keyword evidence="17" id="KW-1185">Reference proteome</keyword>
<evidence type="ECO:0000256" key="4">
    <source>
        <dbReference type="ARBA" id="ARBA00004991"/>
    </source>
</evidence>
<keyword evidence="8" id="KW-0746">Sphingolipid metabolism</keyword>
<keyword evidence="10" id="KW-0443">Lipid metabolism</keyword>
<reference evidence="16 17" key="1">
    <citation type="journal article" date="2018" name="MBio">
        <title>Comparative Genomics Reveals the Core Gene Toolbox for the Fungus-Insect Symbiosis.</title>
        <authorList>
            <person name="Wang Y."/>
            <person name="Stata M."/>
            <person name="Wang W."/>
            <person name="Stajich J.E."/>
            <person name="White M.M."/>
            <person name="Moncalvo J.M."/>
        </authorList>
    </citation>
    <scope>NUCLEOTIDE SEQUENCE [LARGE SCALE GENOMIC DNA]</scope>
    <source>
        <strain evidence="16 17">SC-DP-2</strain>
    </source>
</reference>
<accession>A0A2T9Z7R6</accession>
<dbReference type="PANTHER" id="PTHR42735">
    <property type="match status" value="1"/>
</dbReference>
<protein>
    <recommendedName>
        <fullName evidence="14">sphinganine-1-phosphate aldolase</fullName>
        <ecNumber evidence="14">4.1.2.27</ecNumber>
    </recommendedName>
    <alternativeName>
        <fullName evidence="15">Sphingosine-1-phosphate aldolase</fullName>
    </alternativeName>
</protein>
<evidence type="ECO:0000256" key="7">
    <source>
        <dbReference type="ARBA" id="ARBA00022898"/>
    </source>
</evidence>
<keyword evidence="12" id="KW-0456">Lyase</keyword>
<evidence type="ECO:0000256" key="3">
    <source>
        <dbReference type="ARBA" id="ARBA00004760"/>
    </source>
</evidence>
<dbReference type="FunFam" id="3.40.640.10:FF:000020">
    <property type="entry name" value="sphingosine-1-phosphate lyase 1"/>
    <property type="match status" value="1"/>
</dbReference>
<comment type="caution">
    <text evidence="16">The sequence shown here is derived from an EMBL/GenBank/DDBJ whole genome shotgun (WGS) entry which is preliminary data.</text>
</comment>
<evidence type="ECO:0000256" key="1">
    <source>
        <dbReference type="ARBA" id="ARBA00001933"/>
    </source>
</evidence>
<evidence type="ECO:0000313" key="17">
    <source>
        <dbReference type="Proteomes" id="UP000245609"/>
    </source>
</evidence>
<dbReference type="Gene3D" id="3.90.1150.10">
    <property type="entry name" value="Aspartate Aminotransferase, domain 1"/>
    <property type="match status" value="1"/>
</dbReference>
<comment type="pathway">
    <text evidence="4">Sphingolipid metabolism.</text>
</comment>
<dbReference type="Gene3D" id="6.10.140.2150">
    <property type="match status" value="1"/>
</dbReference>
<organism evidence="16 17">
    <name type="scientific">Smittium megazygosporum</name>
    <dbReference type="NCBI Taxonomy" id="133381"/>
    <lineage>
        <taxon>Eukaryota</taxon>
        <taxon>Fungi</taxon>
        <taxon>Fungi incertae sedis</taxon>
        <taxon>Zoopagomycota</taxon>
        <taxon>Kickxellomycotina</taxon>
        <taxon>Harpellomycetes</taxon>
        <taxon>Harpellales</taxon>
        <taxon>Legeriomycetaceae</taxon>
        <taxon>Smittium</taxon>
    </lineage>
</organism>
<dbReference type="GO" id="GO:0005789">
    <property type="term" value="C:endoplasmic reticulum membrane"/>
    <property type="evidence" value="ECO:0007669"/>
    <property type="project" value="UniProtKB-SubCell"/>
</dbReference>
<comment type="cofactor">
    <cofactor evidence="1">
        <name>pyridoxal 5'-phosphate</name>
        <dbReference type="ChEBI" id="CHEBI:597326"/>
    </cofactor>
</comment>
<keyword evidence="9" id="KW-1133">Transmembrane helix</keyword>
<proteinExistence type="inferred from homology"/>
<dbReference type="InterPro" id="IPR050477">
    <property type="entry name" value="GrpII_AminoAcid_Decarb"/>
</dbReference>
<dbReference type="EC" id="4.1.2.27" evidence="14"/>
<evidence type="ECO:0000313" key="16">
    <source>
        <dbReference type="EMBL" id="PVV00585.1"/>
    </source>
</evidence>